<dbReference type="Gene3D" id="3.40.50.880">
    <property type="match status" value="1"/>
</dbReference>
<dbReference type="PROSITE" id="PS51273">
    <property type="entry name" value="GATASE_TYPE_1"/>
    <property type="match status" value="1"/>
</dbReference>
<gene>
    <name evidence="2" type="ORF">SHI21_14180</name>
</gene>
<keyword evidence="2" id="KW-0378">Hydrolase</keyword>
<evidence type="ECO:0000259" key="1">
    <source>
        <dbReference type="Pfam" id="PF00117"/>
    </source>
</evidence>
<dbReference type="RefSeq" id="WP_323577356.1">
    <property type="nucleotide sequence ID" value="NZ_JAYGJQ010000002.1"/>
</dbReference>
<comment type="caution">
    <text evidence="2">The sequence shown here is derived from an EMBL/GenBank/DDBJ whole genome shotgun (WGS) entry which is preliminary data.</text>
</comment>
<reference evidence="2 3" key="1">
    <citation type="submission" date="2023-11" db="EMBL/GenBank/DDBJ databases">
        <title>A Novel Polar Bacteriovorax (B. antarcticus) Isolated from the Biocrust in Antarctica.</title>
        <authorList>
            <person name="Mun W."/>
            <person name="Choi S.Y."/>
            <person name="Mitchell R.J."/>
        </authorList>
    </citation>
    <scope>NUCLEOTIDE SEQUENCE [LARGE SCALE GENOMIC DNA]</scope>
    <source>
        <strain evidence="2 3">PP10</strain>
    </source>
</reference>
<dbReference type="GO" id="GO:0016787">
    <property type="term" value="F:hydrolase activity"/>
    <property type="evidence" value="ECO:0007669"/>
    <property type="project" value="UniProtKB-KW"/>
</dbReference>
<accession>A0ABU5VWD0</accession>
<dbReference type="Pfam" id="PF00117">
    <property type="entry name" value="GATase"/>
    <property type="match status" value="1"/>
</dbReference>
<dbReference type="PANTHER" id="PTHR42695:SF5">
    <property type="entry name" value="GLUTAMINE AMIDOTRANSFERASE YLR126C-RELATED"/>
    <property type="match status" value="1"/>
</dbReference>
<dbReference type="PANTHER" id="PTHR42695">
    <property type="entry name" value="GLUTAMINE AMIDOTRANSFERASE YLR126C-RELATED"/>
    <property type="match status" value="1"/>
</dbReference>
<organism evidence="2 3">
    <name type="scientific">Bacteriovorax antarcticus</name>
    <dbReference type="NCBI Taxonomy" id="3088717"/>
    <lineage>
        <taxon>Bacteria</taxon>
        <taxon>Pseudomonadati</taxon>
        <taxon>Bdellovibrionota</taxon>
        <taxon>Bacteriovoracia</taxon>
        <taxon>Bacteriovoracales</taxon>
        <taxon>Bacteriovoracaceae</taxon>
        <taxon>Bacteriovorax</taxon>
    </lineage>
</organism>
<feature type="domain" description="Glutamine amidotransferase" evidence="1">
    <location>
        <begin position="26"/>
        <end position="181"/>
    </location>
</feature>
<dbReference type="SUPFAM" id="SSF52317">
    <property type="entry name" value="Class I glutamine amidotransferase-like"/>
    <property type="match status" value="1"/>
</dbReference>
<evidence type="ECO:0000313" key="3">
    <source>
        <dbReference type="Proteomes" id="UP001302274"/>
    </source>
</evidence>
<name>A0ABU5VWD0_9BACT</name>
<dbReference type="InterPro" id="IPR029062">
    <property type="entry name" value="Class_I_gatase-like"/>
</dbReference>
<dbReference type="EMBL" id="JAYGJQ010000002">
    <property type="protein sequence ID" value="MEA9357370.1"/>
    <property type="molecule type" value="Genomic_DNA"/>
</dbReference>
<dbReference type="Proteomes" id="UP001302274">
    <property type="component" value="Unassembled WGS sequence"/>
</dbReference>
<protein>
    <submittedName>
        <fullName evidence="2">Type 1 glutamine amidotransferase</fullName>
        <ecNumber evidence="2">3.4.-.-</ecNumber>
    </submittedName>
</protein>
<dbReference type="EC" id="3.4.-.-" evidence="2"/>
<dbReference type="InterPro" id="IPR044992">
    <property type="entry name" value="ChyE-like"/>
</dbReference>
<dbReference type="CDD" id="cd01741">
    <property type="entry name" value="GATase1_1"/>
    <property type="match status" value="1"/>
</dbReference>
<sequence>MRKVLVFQHVAHKILGTLNPTLKGSGLNMRYVNFERTPDEQPSVQKYNGLIILGGHMGVYEAEKYKHIKVEMQLIEEALKKEIPILGICLGAQLLAHVLGADVKKNHEKEIGWCDIDLTEDGLQDPLLSHFRPREKIFQLHGDTFDIPKSAVHLAKSDVCHGQAFRYGDKVYGLQFHLEVDQPMIQRWLDNPRNYDEMFSTHQNFSKDQISLETQEFLPHSMDLSRQTFEKFVGLFSLKQKSIRLGSR</sequence>
<keyword evidence="3" id="KW-1185">Reference proteome</keyword>
<keyword evidence="2" id="KW-0315">Glutamine amidotransferase</keyword>
<evidence type="ECO:0000313" key="2">
    <source>
        <dbReference type="EMBL" id="MEA9357370.1"/>
    </source>
</evidence>
<dbReference type="InterPro" id="IPR017926">
    <property type="entry name" value="GATASE"/>
</dbReference>
<proteinExistence type="predicted"/>